<proteinExistence type="predicted"/>
<feature type="region of interest" description="Disordered" evidence="1">
    <location>
        <begin position="135"/>
        <end position="193"/>
    </location>
</feature>
<feature type="compositionally biased region" description="Low complexity" evidence="1">
    <location>
        <begin position="139"/>
        <end position="152"/>
    </location>
</feature>
<protein>
    <submittedName>
        <fullName evidence="2">Uncharacterized protein</fullName>
    </submittedName>
</protein>
<evidence type="ECO:0000313" key="2">
    <source>
        <dbReference type="EMBL" id="QHT78312.1"/>
    </source>
</evidence>
<evidence type="ECO:0000256" key="1">
    <source>
        <dbReference type="SAM" id="MobiDB-lite"/>
    </source>
</evidence>
<reference evidence="2" key="1">
    <citation type="journal article" date="2020" name="Nature">
        <title>Giant virus diversity and host interactions through global metagenomics.</title>
        <authorList>
            <person name="Schulz F."/>
            <person name="Roux S."/>
            <person name="Paez-Espino D."/>
            <person name="Jungbluth S."/>
            <person name="Walsh D.A."/>
            <person name="Denef V.J."/>
            <person name="McMahon K.D."/>
            <person name="Konstantinidis K.T."/>
            <person name="Eloe-Fadrosh E.A."/>
            <person name="Kyrpides N.C."/>
            <person name="Woyke T."/>
        </authorList>
    </citation>
    <scope>NUCLEOTIDE SEQUENCE</scope>
    <source>
        <strain evidence="2">GVMAG-M-3300023179-91</strain>
    </source>
</reference>
<feature type="compositionally biased region" description="Basic residues" evidence="1">
    <location>
        <begin position="167"/>
        <end position="193"/>
    </location>
</feature>
<accession>A0A6C0HCF8</accession>
<dbReference type="AlphaFoldDB" id="A0A6C0HCF8"/>
<dbReference type="EMBL" id="MN739930">
    <property type="protein sequence ID" value="QHT78312.1"/>
    <property type="molecule type" value="Genomic_DNA"/>
</dbReference>
<name>A0A6C0HCF8_9ZZZZ</name>
<organism evidence="2">
    <name type="scientific">viral metagenome</name>
    <dbReference type="NCBI Taxonomy" id="1070528"/>
    <lineage>
        <taxon>unclassified sequences</taxon>
        <taxon>metagenomes</taxon>
        <taxon>organismal metagenomes</taxon>
    </lineage>
</organism>
<sequence length="193" mass="22074">MSAYSAEEQMSELIAKSTREKKNKVINGIYEHMQKNYSKREIPHITHKAVSKAFRILENYCKILHTGKVTKPIPPGIFHSSNLATKNCSAFKMQQKLTEFFEENKTIDLDKFSDIDILKMMITPAEYEAGLQSFVSDMPSSSTSSPRSPRSPGEVQENLSDVDGGARKSKKSRKSRKSRKYRKKTAKRRHTKK</sequence>